<comment type="caution">
    <text evidence="3">The sequence shown here is derived from an EMBL/GenBank/DDBJ whole genome shotgun (WGS) entry which is preliminary data.</text>
</comment>
<name>A0ABD3XRS0_SINWO</name>
<feature type="domain" description="TIR" evidence="2">
    <location>
        <begin position="368"/>
        <end position="424"/>
    </location>
</feature>
<protein>
    <recommendedName>
        <fullName evidence="2">TIR domain-containing protein</fullName>
    </recommendedName>
</protein>
<dbReference type="PROSITE" id="PS50104">
    <property type="entry name" value="TIR"/>
    <property type="match status" value="1"/>
</dbReference>
<accession>A0ABD3XRS0</accession>
<dbReference type="InterPro" id="IPR035897">
    <property type="entry name" value="Toll_tir_struct_dom_sf"/>
</dbReference>
<gene>
    <name evidence="3" type="ORF">ACJMK2_000642</name>
</gene>
<reference evidence="3 4" key="1">
    <citation type="submission" date="2024-11" db="EMBL/GenBank/DDBJ databases">
        <title>Chromosome-level genome assembly of the freshwater bivalve Anodonta woodiana.</title>
        <authorList>
            <person name="Chen X."/>
        </authorList>
    </citation>
    <scope>NUCLEOTIDE SEQUENCE [LARGE SCALE GENOMIC DNA]</scope>
    <source>
        <strain evidence="3">MN2024</strain>
        <tissue evidence="3">Gills</tissue>
    </source>
</reference>
<dbReference type="EMBL" id="JBJQND010000001">
    <property type="protein sequence ID" value="KAL3888271.1"/>
    <property type="molecule type" value="Genomic_DNA"/>
</dbReference>
<feature type="non-terminal residue" evidence="3">
    <location>
        <position position="424"/>
    </location>
</feature>
<keyword evidence="4" id="KW-1185">Reference proteome</keyword>
<evidence type="ECO:0000256" key="1">
    <source>
        <dbReference type="SAM" id="Phobius"/>
    </source>
</evidence>
<proteinExistence type="predicted"/>
<dbReference type="Proteomes" id="UP001634394">
    <property type="component" value="Unassembled WGS sequence"/>
</dbReference>
<evidence type="ECO:0000313" key="3">
    <source>
        <dbReference type="EMBL" id="KAL3888271.1"/>
    </source>
</evidence>
<sequence length="424" mass="48707">MKHIPKVKYSMKRYVGEGARLECEIKASNELLKQFYSIHPFISKDLLDIQSHYRHTIQTLHFNNSESLLYNIALNIFPLTKEDFGIYRAGVRLYQNSNEKVPSQSAHQLYDEIELCMCEFSVSQIDDYYIYTDVPVGGLLRFRELFLIAVSNSSNVRVEHIVNGVQLDLIPGITPKCCLNAIQSTTGNVLNMTLLKYSDYSSNTVDIFEIVATLCLCPSMFGIHRIRLVHDLYDPEEQKWITLEFMHPQITVVYPTLPALPWIHISGQDKNLIEISKNDKDFALFNGTLLQYVQSAKHTEFGLLNTLVDIIFNGAAILFVSAMYCPLYLVNVMIRIIVTNAIRKQRQQIHGCSNENPVSTIDTEKYMYAYDAFISYAEDDRQFVMETLQPILNQHRLRVFLGDDDLPPGPRLENSLTIIKQTKI</sequence>
<evidence type="ECO:0000259" key="2">
    <source>
        <dbReference type="PROSITE" id="PS50104"/>
    </source>
</evidence>
<keyword evidence="1" id="KW-0472">Membrane</keyword>
<dbReference type="SUPFAM" id="SSF52200">
    <property type="entry name" value="Toll/Interleukin receptor TIR domain"/>
    <property type="match status" value="1"/>
</dbReference>
<dbReference type="Gene3D" id="3.40.50.10140">
    <property type="entry name" value="Toll/interleukin-1 receptor homology (TIR) domain"/>
    <property type="match status" value="1"/>
</dbReference>
<keyword evidence="1" id="KW-0812">Transmembrane</keyword>
<evidence type="ECO:0000313" key="4">
    <source>
        <dbReference type="Proteomes" id="UP001634394"/>
    </source>
</evidence>
<keyword evidence="1" id="KW-1133">Transmembrane helix</keyword>
<feature type="transmembrane region" description="Helical" evidence="1">
    <location>
        <begin position="310"/>
        <end position="338"/>
    </location>
</feature>
<dbReference type="InterPro" id="IPR000157">
    <property type="entry name" value="TIR_dom"/>
</dbReference>
<organism evidence="3 4">
    <name type="scientific">Sinanodonta woodiana</name>
    <name type="common">Chinese pond mussel</name>
    <name type="synonym">Anodonta woodiana</name>
    <dbReference type="NCBI Taxonomy" id="1069815"/>
    <lineage>
        <taxon>Eukaryota</taxon>
        <taxon>Metazoa</taxon>
        <taxon>Spiralia</taxon>
        <taxon>Lophotrochozoa</taxon>
        <taxon>Mollusca</taxon>
        <taxon>Bivalvia</taxon>
        <taxon>Autobranchia</taxon>
        <taxon>Heteroconchia</taxon>
        <taxon>Palaeoheterodonta</taxon>
        <taxon>Unionida</taxon>
        <taxon>Unionoidea</taxon>
        <taxon>Unionidae</taxon>
        <taxon>Unioninae</taxon>
        <taxon>Sinanodonta</taxon>
    </lineage>
</organism>
<dbReference type="AlphaFoldDB" id="A0ABD3XRS0"/>